<evidence type="ECO:0000256" key="5">
    <source>
        <dbReference type="ARBA" id="ARBA00022917"/>
    </source>
</evidence>
<dbReference type="GO" id="GO:0005524">
    <property type="term" value="F:ATP binding"/>
    <property type="evidence" value="ECO:0007669"/>
    <property type="project" value="UniProtKB-KW"/>
</dbReference>
<protein>
    <recommendedName>
        <fullName evidence="8">Leucine--tRNA ligase</fullName>
    </recommendedName>
</protein>
<keyword evidence="6" id="KW-0030">Aminoacyl-tRNA synthetase</keyword>
<keyword evidence="3" id="KW-0547">Nucleotide-binding</keyword>
<dbReference type="InterPro" id="IPR009080">
    <property type="entry name" value="tRNAsynth_Ia_anticodon-bd"/>
</dbReference>
<reference evidence="7" key="1">
    <citation type="submission" date="2019-02" db="EMBL/GenBank/DDBJ databases">
        <authorList>
            <person name="Gruber-Vodicka R. H."/>
            <person name="Seah K. B. B."/>
        </authorList>
    </citation>
    <scope>NUCLEOTIDE SEQUENCE</scope>
    <source>
        <strain evidence="7">BECK_M7</strain>
    </source>
</reference>
<evidence type="ECO:0000256" key="3">
    <source>
        <dbReference type="ARBA" id="ARBA00022741"/>
    </source>
</evidence>
<evidence type="ECO:0008006" key="8">
    <source>
        <dbReference type="Google" id="ProtNLM"/>
    </source>
</evidence>
<dbReference type="GO" id="GO:0006418">
    <property type="term" value="P:tRNA aminoacylation for protein translation"/>
    <property type="evidence" value="ECO:0007669"/>
    <property type="project" value="InterPro"/>
</dbReference>
<proteinExistence type="predicted"/>
<dbReference type="FunFam" id="3.10.20.590:FF:000001">
    <property type="entry name" value="Leucine--tRNA ligase"/>
    <property type="match status" value="1"/>
</dbReference>
<accession>A0A450UV91</accession>
<keyword evidence="4" id="KW-0067">ATP-binding</keyword>
<gene>
    <name evidence="7" type="ORF">BECKLFY1418B_GA0070995_10843</name>
</gene>
<sequence length="77" mass="8551">MLSSWSWEQARIPQRDKITLVVQVEGKLRGQVTVATDASREAVEQAALANENVQRFIEGKPVRKIIVVPGRLANVVV</sequence>
<dbReference type="GO" id="GO:0004812">
    <property type="term" value="F:aminoacyl-tRNA ligase activity"/>
    <property type="evidence" value="ECO:0007669"/>
    <property type="project" value="UniProtKB-KW"/>
</dbReference>
<evidence type="ECO:0000256" key="6">
    <source>
        <dbReference type="ARBA" id="ARBA00023146"/>
    </source>
</evidence>
<keyword evidence="5" id="KW-0648">Protein biosynthesis</keyword>
<keyword evidence="1" id="KW-0963">Cytoplasm</keyword>
<dbReference type="SUPFAM" id="SSF47323">
    <property type="entry name" value="Anticodon-binding domain of a subclass of class I aminoacyl-tRNA synthetases"/>
    <property type="match status" value="1"/>
</dbReference>
<dbReference type="Gene3D" id="3.10.20.590">
    <property type="match status" value="1"/>
</dbReference>
<evidence type="ECO:0000313" key="7">
    <source>
        <dbReference type="EMBL" id="VFJ96360.1"/>
    </source>
</evidence>
<evidence type="ECO:0000256" key="4">
    <source>
        <dbReference type="ARBA" id="ARBA00022840"/>
    </source>
</evidence>
<keyword evidence="2" id="KW-0436">Ligase</keyword>
<name>A0A450UV91_9GAMM</name>
<organism evidence="7">
    <name type="scientific">Candidatus Kentrum sp. LFY</name>
    <dbReference type="NCBI Taxonomy" id="2126342"/>
    <lineage>
        <taxon>Bacteria</taxon>
        <taxon>Pseudomonadati</taxon>
        <taxon>Pseudomonadota</taxon>
        <taxon>Gammaproteobacteria</taxon>
        <taxon>Candidatus Kentrum</taxon>
    </lineage>
</organism>
<evidence type="ECO:0000256" key="1">
    <source>
        <dbReference type="ARBA" id="ARBA00022490"/>
    </source>
</evidence>
<dbReference type="EMBL" id="CAADFF010000084">
    <property type="protein sequence ID" value="VFJ96360.1"/>
    <property type="molecule type" value="Genomic_DNA"/>
</dbReference>
<evidence type="ECO:0000256" key="2">
    <source>
        <dbReference type="ARBA" id="ARBA00022598"/>
    </source>
</evidence>
<dbReference type="AlphaFoldDB" id="A0A450UV91"/>